<proteinExistence type="predicted"/>
<dbReference type="Proteomes" id="UP000297834">
    <property type="component" value="Unassembled WGS sequence"/>
</dbReference>
<evidence type="ECO:0000256" key="1">
    <source>
        <dbReference type="SAM" id="MobiDB-lite"/>
    </source>
</evidence>
<name>A0A4Y7XFW7_9GAMM</name>
<reference evidence="3 4" key="1">
    <citation type="submission" date="2019-03" db="EMBL/GenBank/DDBJ databases">
        <title>Alkanindiges illinoisensis: a potential pathogenic isolated from ascites of a gastric cancer patient with abdominal metastasis.</title>
        <authorList>
            <person name="Hu X."/>
            <person name="Yang B."/>
            <person name="Yan X."/>
            <person name="Lin L."/>
            <person name="Zhao H."/>
            <person name="Zhou F."/>
            <person name="Su B."/>
            <person name="Chen J."/>
            <person name="Rui Y."/>
            <person name="Wang Q."/>
            <person name="Zheng L."/>
        </authorList>
    </citation>
    <scope>NUCLEOTIDE SEQUENCE [LARGE SCALE GENOMIC DNA]</scope>
    <source>
        <strain evidence="3 4">NFYY 23406</strain>
    </source>
</reference>
<dbReference type="OrthoDB" id="9778934at2"/>
<gene>
    <name evidence="3" type="ORF">E2B99_00805</name>
</gene>
<keyword evidence="4" id="KW-1185">Reference proteome</keyword>
<dbReference type="AlphaFoldDB" id="A0A4Y7XFW7"/>
<dbReference type="GO" id="GO:0009279">
    <property type="term" value="C:cell outer membrane"/>
    <property type="evidence" value="ECO:0007669"/>
    <property type="project" value="InterPro"/>
</dbReference>
<evidence type="ECO:0000313" key="3">
    <source>
        <dbReference type="EMBL" id="TEU30741.1"/>
    </source>
</evidence>
<dbReference type="GO" id="GO:0005507">
    <property type="term" value="F:copper ion binding"/>
    <property type="evidence" value="ECO:0007669"/>
    <property type="project" value="InterPro"/>
</dbReference>
<feature type="compositionally biased region" description="Basic and acidic residues" evidence="1">
    <location>
        <begin position="33"/>
        <end position="46"/>
    </location>
</feature>
<accession>A0A4Y7XFW7</accession>
<dbReference type="EMBL" id="SNTY01000005">
    <property type="protein sequence ID" value="TEU30741.1"/>
    <property type="molecule type" value="Genomic_DNA"/>
</dbReference>
<evidence type="ECO:0000256" key="2">
    <source>
        <dbReference type="SAM" id="SignalP"/>
    </source>
</evidence>
<feature type="signal peptide" evidence="2">
    <location>
        <begin position="1"/>
        <end position="30"/>
    </location>
</feature>
<keyword evidence="2" id="KW-0732">Signal</keyword>
<dbReference type="SUPFAM" id="SSF56935">
    <property type="entry name" value="Porins"/>
    <property type="match status" value="1"/>
</dbReference>
<comment type="caution">
    <text evidence="3">The sequence shown here is derived from an EMBL/GenBank/DDBJ whole genome shotgun (WGS) entry which is preliminary data.</text>
</comment>
<feature type="region of interest" description="Disordered" evidence="1">
    <location>
        <begin position="33"/>
        <end position="109"/>
    </location>
</feature>
<organism evidence="3 4">
    <name type="scientific">Alkanindiges illinoisensis</name>
    <dbReference type="NCBI Taxonomy" id="197183"/>
    <lineage>
        <taxon>Bacteria</taxon>
        <taxon>Pseudomonadati</taxon>
        <taxon>Pseudomonadota</taxon>
        <taxon>Gammaproteobacteria</taxon>
        <taxon>Moraxellales</taxon>
        <taxon>Moraxellaceae</taxon>
        <taxon>Alkanindiges</taxon>
    </lineage>
</organism>
<dbReference type="InterPro" id="IPR007939">
    <property type="entry name" value="Cu-R_B_prcur"/>
</dbReference>
<dbReference type="Pfam" id="PF05275">
    <property type="entry name" value="CopB"/>
    <property type="match status" value="1"/>
</dbReference>
<dbReference type="RefSeq" id="WP_134243110.1">
    <property type="nucleotide sequence ID" value="NZ_SNTY01000005.1"/>
</dbReference>
<evidence type="ECO:0008006" key="5">
    <source>
        <dbReference type="Google" id="ProtNLM"/>
    </source>
</evidence>
<protein>
    <recommendedName>
        <fullName evidence="5">Copper resistance protein B</fullName>
    </recommendedName>
</protein>
<evidence type="ECO:0000313" key="4">
    <source>
        <dbReference type="Proteomes" id="UP000297834"/>
    </source>
</evidence>
<feature type="chain" id="PRO_5021501322" description="Copper resistance protein B" evidence="2">
    <location>
        <begin position="31"/>
        <end position="357"/>
    </location>
</feature>
<dbReference type="GO" id="GO:0006878">
    <property type="term" value="P:intracellular copper ion homeostasis"/>
    <property type="evidence" value="ECO:0007669"/>
    <property type="project" value="InterPro"/>
</dbReference>
<sequence length="357" mass="40178">MNFQKPNGFNLRSNAALLTTLLSFPALALAAQAERDQSPSQHDQHMMHGASMPQPQASESPEPVPQAPDPVVMSHDEHLAHSEPVNPQSENPESKIGSVKPDSTKPVPVRTVHGTHVSTAPQGGKLRSPDYSDGYQNTASHHMMSSPNLWSVDAEKLELAHDDHAQQNSGQYELKLWYGNDYNRLYLNTSGEFAKNDLEQASTSLIWWRPFSPYWNTTFGLKQDYVAENTDQTWLGFGISGLAPYWFDVEASVYGALTGHSQLQLNASYDLNISQKWVLQPEVELLAYGKTDVQHRYGAGLAEIKSGLRLRYEITPQFAPYIGFEHERFVGKTAKLYKDLEDDRSSRKILLGLRFWY</sequence>